<evidence type="ECO:0000256" key="2">
    <source>
        <dbReference type="ARBA" id="ARBA00022723"/>
    </source>
</evidence>
<name>A0A6G1FRE7_9PEZI</name>
<dbReference type="RefSeq" id="XP_033529921.1">
    <property type="nucleotide sequence ID" value="XM_033683022.1"/>
</dbReference>
<dbReference type="InterPro" id="IPR013761">
    <property type="entry name" value="SAM/pointed_sf"/>
</dbReference>
<dbReference type="GeneID" id="54423592"/>
<evidence type="ECO:0000256" key="5">
    <source>
        <dbReference type="PROSITE-ProRule" id="PRU00267"/>
    </source>
</evidence>
<keyword evidence="4 5" id="KW-0539">Nucleus</keyword>
<dbReference type="CDD" id="cd12148">
    <property type="entry name" value="fungal_TF_MHR"/>
    <property type="match status" value="1"/>
</dbReference>
<dbReference type="AlphaFoldDB" id="A0A6G1FRE7"/>
<dbReference type="Gene3D" id="1.10.30.10">
    <property type="entry name" value="High mobility group box domain"/>
    <property type="match status" value="1"/>
</dbReference>
<sequence>MSTAAIEPSLEDQPCAELSAKLASSNLAQYEGVLAKCGFDTWSSVLQIGETDLERLQSELSRRRKLQREFTSNPPDVPETQPASPDALLDSSKRRVSLESRGKPLVDPDRPNHQKSIKRRYRRHPKPDPNAPVRPKTGYVEFSDHIRSTHDISGLSFVEVAKYVGNLWRDLGREGRGEREDKAAAAMILYRARLGEYKKTKGYARYHEYLKAFCSEQSSLTGSSEKRCSTEQRKGGRQPLDTSMDGGGESESIGPGILDTTLESPLSGSGDESSRRSDLFLISAPTSPTLYMFDPNYRFTIAPAMDAARGLLEMAPEGIEYLDSVNLPQKPLTSQVITAFMGGTGAMFPIYAREEIAAMLSWAQDYKNPAMDKFLLINMLVIIAVGSCFDYSLTDAHFRQSAFYSCLKQLTQSEGMSDLHHMRLFLCLSLYCTMESPLTATQFSNTALQIGRLQISPRADFNHNTPNSIPNNEAHYWRSVFRTAVFIETWQGLALGRKSNVLESDLHFACHWTSSSCFIEQILQEEVSKIGLILAEKMEGLGPTGSSSDVYGTTLRARKQRLAAWHNELPCSVHLASLDHRNEALYSLIQRRSILNMHMFYFSTLIGINHQLLYTLAEYESSGDWSCSGCTLDEAYLGRDECESAAQQMTRVVLLQQARTAGGSQFWIIVYQTFVACAVLVHCATLRLLHRSAEGFHADMSSAQACVDFLSQCTPNVWFTARYLNTVRPLFEEVSAASKTAPWAWIPANQEAAQSIVAGSLAKEEADMPSVMDKYHLLRIAKDTLCNLLIETDGCLVDEAG</sequence>
<reference evidence="10" key="2">
    <citation type="submission" date="2020-04" db="EMBL/GenBank/DDBJ databases">
        <authorList>
            <consortium name="NCBI Genome Project"/>
        </authorList>
    </citation>
    <scope>NUCLEOTIDE SEQUENCE</scope>
    <source>
        <strain evidence="10">CBS 781.70</strain>
    </source>
</reference>
<dbReference type="PANTHER" id="PTHR46910:SF3">
    <property type="entry name" value="HALOTOLERANCE PROTEIN 9-RELATED"/>
    <property type="match status" value="1"/>
</dbReference>
<reference evidence="10" key="3">
    <citation type="submission" date="2025-04" db="UniProtKB">
        <authorList>
            <consortium name="RefSeq"/>
        </authorList>
    </citation>
    <scope>IDENTIFICATION</scope>
    <source>
        <strain evidence="10">CBS 781.70</strain>
    </source>
</reference>
<dbReference type="InterPro" id="IPR050987">
    <property type="entry name" value="AtrR-like"/>
</dbReference>
<evidence type="ECO:0000313" key="8">
    <source>
        <dbReference type="EMBL" id="KAF1808290.1"/>
    </source>
</evidence>
<proteinExistence type="predicted"/>
<dbReference type="InterPro" id="IPR009071">
    <property type="entry name" value="HMG_box_dom"/>
</dbReference>
<dbReference type="GO" id="GO:0003677">
    <property type="term" value="F:DNA binding"/>
    <property type="evidence" value="ECO:0007669"/>
    <property type="project" value="UniProtKB-UniRule"/>
</dbReference>
<keyword evidence="2" id="KW-0479">Metal-binding</keyword>
<dbReference type="GO" id="GO:0003700">
    <property type="term" value="F:DNA-binding transcription factor activity"/>
    <property type="evidence" value="ECO:0007669"/>
    <property type="project" value="InterPro"/>
</dbReference>
<feature type="compositionally biased region" description="Basic and acidic residues" evidence="6">
    <location>
        <begin position="91"/>
        <end position="112"/>
    </location>
</feature>
<evidence type="ECO:0000313" key="9">
    <source>
        <dbReference type="Proteomes" id="UP000504638"/>
    </source>
</evidence>
<dbReference type="PROSITE" id="PS50118">
    <property type="entry name" value="HMG_BOX_2"/>
    <property type="match status" value="1"/>
</dbReference>
<evidence type="ECO:0000259" key="7">
    <source>
        <dbReference type="PROSITE" id="PS50118"/>
    </source>
</evidence>
<dbReference type="GO" id="GO:0005634">
    <property type="term" value="C:nucleus"/>
    <property type="evidence" value="ECO:0007669"/>
    <property type="project" value="UniProtKB-SubCell"/>
</dbReference>
<evidence type="ECO:0000256" key="1">
    <source>
        <dbReference type="ARBA" id="ARBA00004123"/>
    </source>
</evidence>
<accession>A0A6G1FRE7</accession>
<feature type="region of interest" description="Disordered" evidence="6">
    <location>
        <begin position="221"/>
        <end position="274"/>
    </location>
</feature>
<protein>
    <recommendedName>
        <fullName evidence="7">HMG box domain-containing protein</fullName>
    </recommendedName>
</protein>
<evidence type="ECO:0000313" key="10">
    <source>
        <dbReference type="RefSeq" id="XP_033529921.1"/>
    </source>
</evidence>
<reference evidence="8 10" key="1">
    <citation type="submission" date="2020-01" db="EMBL/GenBank/DDBJ databases">
        <authorList>
            <consortium name="DOE Joint Genome Institute"/>
            <person name="Haridas S."/>
            <person name="Albert R."/>
            <person name="Binder M."/>
            <person name="Bloem J."/>
            <person name="Labutti K."/>
            <person name="Salamov A."/>
            <person name="Andreopoulos B."/>
            <person name="Baker S.E."/>
            <person name="Barry K."/>
            <person name="Bills G."/>
            <person name="Bluhm B.H."/>
            <person name="Cannon C."/>
            <person name="Castanera R."/>
            <person name="Culley D.E."/>
            <person name="Daum C."/>
            <person name="Ezra D."/>
            <person name="Gonzalez J.B."/>
            <person name="Henrissat B."/>
            <person name="Kuo A."/>
            <person name="Liang C."/>
            <person name="Lipzen A."/>
            <person name="Lutzoni F."/>
            <person name="Magnuson J."/>
            <person name="Mondo S."/>
            <person name="Nolan M."/>
            <person name="Ohm R."/>
            <person name="Pangilinan J."/>
            <person name="Park H.-J."/>
            <person name="Ramirez L."/>
            <person name="Alfaro M."/>
            <person name="Sun H."/>
            <person name="Tritt A."/>
            <person name="Yoshinaga Y."/>
            <person name="Zwiers L.-H."/>
            <person name="Turgeon B.G."/>
            <person name="Goodwin S.B."/>
            <person name="Spatafora J.W."/>
            <person name="Crous P.W."/>
            <person name="Grigoriev I.V."/>
        </authorList>
    </citation>
    <scope>NUCLEOTIDE SEQUENCE</scope>
    <source>
        <strain evidence="8 10">CBS 781.70</strain>
    </source>
</reference>
<evidence type="ECO:0000256" key="3">
    <source>
        <dbReference type="ARBA" id="ARBA00023125"/>
    </source>
</evidence>
<comment type="subcellular location">
    <subcellularLocation>
        <location evidence="1">Nucleus</location>
    </subcellularLocation>
</comment>
<evidence type="ECO:0000256" key="6">
    <source>
        <dbReference type="SAM" id="MobiDB-lite"/>
    </source>
</evidence>
<dbReference type="OrthoDB" id="1919336at2759"/>
<dbReference type="InterPro" id="IPR036910">
    <property type="entry name" value="HMG_box_dom_sf"/>
</dbReference>
<feature type="DNA-binding region" description="HMG box" evidence="5">
    <location>
        <begin position="132"/>
        <end position="198"/>
    </location>
</feature>
<evidence type="ECO:0000256" key="4">
    <source>
        <dbReference type="ARBA" id="ARBA00023242"/>
    </source>
</evidence>
<keyword evidence="3 5" id="KW-0238">DNA-binding</keyword>
<dbReference type="Proteomes" id="UP000504638">
    <property type="component" value="Unplaced"/>
</dbReference>
<dbReference type="SUPFAM" id="SSF47095">
    <property type="entry name" value="HMG-box"/>
    <property type="match status" value="1"/>
</dbReference>
<gene>
    <name evidence="8 10" type="ORF">P152DRAFT_517650</name>
</gene>
<feature type="compositionally biased region" description="Basic and acidic residues" evidence="6">
    <location>
        <begin position="224"/>
        <end position="234"/>
    </location>
</feature>
<dbReference type="EMBL" id="ML975186">
    <property type="protein sequence ID" value="KAF1808290.1"/>
    <property type="molecule type" value="Genomic_DNA"/>
</dbReference>
<dbReference type="GO" id="GO:0046872">
    <property type="term" value="F:metal ion binding"/>
    <property type="evidence" value="ECO:0007669"/>
    <property type="project" value="UniProtKB-KW"/>
</dbReference>
<feature type="compositionally biased region" description="Basic residues" evidence="6">
    <location>
        <begin position="113"/>
        <end position="125"/>
    </location>
</feature>
<dbReference type="PANTHER" id="PTHR46910">
    <property type="entry name" value="TRANSCRIPTION FACTOR PDR1"/>
    <property type="match status" value="1"/>
</dbReference>
<feature type="domain" description="HMG box" evidence="7">
    <location>
        <begin position="132"/>
        <end position="198"/>
    </location>
</feature>
<organism evidence="8">
    <name type="scientific">Eremomyces bilateralis CBS 781.70</name>
    <dbReference type="NCBI Taxonomy" id="1392243"/>
    <lineage>
        <taxon>Eukaryota</taxon>
        <taxon>Fungi</taxon>
        <taxon>Dikarya</taxon>
        <taxon>Ascomycota</taxon>
        <taxon>Pezizomycotina</taxon>
        <taxon>Dothideomycetes</taxon>
        <taxon>Dothideomycetes incertae sedis</taxon>
        <taxon>Eremomycetales</taxon>
        <taxon>Eremomycetaceae</taxon>
        <taxon>Eremomyces</taxon>
    </lineage>
</organism>
<feature type="region of interest" description="Disordered" evidence="6">
    <location>
        <begin position="65"/>
        <end position="136"/>
    </location>
</feature>
<keyword evidence="9" id="KW-1185">Reference proteome</keyword>
<dbReference type="SUPFAM" id="SSF47769">
    <property type="entry name" value="SAM/Pointed domain"/>
    <property type="match status" value="1"/>
</dbReference>